<comment type="catalytic activity">
    <reaction evidence="16">
        <text>prostaglandin H2 = prostaglandin E2</text>
        <dbReference type="Rhea" id="RHEA:12893"/>
        <dbReference type="ChEBI" id="CHEBI:57405"/>
        <dbReference type="ChEBI" id="CHEBI:606564"/>
        <dbReference type="EC" id="5.3.99.3"/>
    </reaction>
    <physiologicalReaction direction="left-to-right" evidence="16">
        <dbReference type="Rhea" id="RHEA:12894"/>
    </physiologicalReaction>
</comment>
<evidence type="ECO:0000256" key="10">
    <source>
        <dbReference type="ARBA" id="ARBA00022989"/>
    </source>
</evidence>
<dbReference type="GO" id="GO:0005739">
    <property type="term" value="C:mitochondrion"/>
    <property type="evidence" value="ECO:0007669"/>
    <property type="project" value="TreeGrafter"/>
</dbReference>
<keyword evidence="6" id="KW-0444">Lipid biosynthesis</keyword>
<dbReference type="InterPro" id="IPR004045">
    <property type="entry name" value="Glutathione_S-Trfase_N"/>
</dbReference>
<dbReference type="PANTHER" id="PTHR12782:SF5">
    <property type="entry name" value="PROSTAGLANDIN E SYNTHASE 2"/>
    <property type="match status" value="1"/>
</dbReference>
<keyword evidence="7" id="KW-0643">Prostaglandin biosynthesis</keyword>
<evidence type="ECO:0000313" key="21">
    <source>
        <dbReference type="EMBL" id="CAG4642612.1"/>
    </source>
</evidence>
<evidence type="ECO:0000259" key="20">
    <source>
        <dbReference type="Pfam" id="PF13417"/>
    </source>
</evidence>
<evidence type="ECO:0000256" key="17">
    <source>
        <dbReference type="ARBA" id="ARBA00031041"/>
    </source>
</evidence>
<evidence type="ECO:0000256" key="5">
    <source>
        <dbReference type="ARBA" id="ARBA00022501"/>
    </source>
</evidence>
<evidence type="ECO:0000256" key="19">
    <source>
        <dbReference type="SAM" id="Phobius"/>
    </source>
</evidence>
<protein>
    <recommendedName>
        <fullName evidence="4">Prostaglandin E synthase 2</fullName>
        <ecNumber evidence="3">5.3.99.3</ecNumber>
    </recommendedName>
    <alternativeName>
        <fullName evidence="17">Microsomal prostaglandin E synthase 2</fullName>
    </alternativeName>
</protein>
<dbReference type="SFLD" id="SFLDG01203">
    <property type="entry name" value="Prostaglandin_E_synthase_like1"/>
    <property type="match status" value="1"/>
</dbReference>
<evidence type="ECO:0000256" key="4">
    <source>
        <dbReference type="ARBA" id="ARBA00019474"/>
    </source>
</evidence>
<feature type="domain" description="GST N-terminal" evidence="20">
    <location>
        <begin position="103"/>
        <end position="169"/>
    </location>
</feature>
<comment type="subcellular location">
    <subcellularLocation>
        <location evidence="18">Endomembrane system</location>
        <topology evidence="18">Single-pass membrane protein</topology>
    </subcellularLocation>
</comment>
<keyword evidence="8 19" id="KW-0812">Transmembrane</keyword>
<dbReference type="CDD" id="cd03197">
    <property type="entry name" value="GST_C_mPGES2"/>
    <property type="match status" value="1"/>
</dbReference>
<dbReference type="InterPro" id="IPR036249">
    <property type="entry name" value="Thioredoxin-like_sf"/>
</dbReference>
<evidence type="ECO:0000256" key="14">
    <source>
        <dbReference type="ARBA" id="ARBA00023235"/>
    </source>
</evidence>
<dbReference type="PROSITE" id="PS51354">
    <property type="entry name" value="GLUTAREDOXIN_2"/>
    <property type="match status" value="1"/>
</dbReference>
<evidence type="ECO:0000256" key="8">
    <source>
        <dbReference type="ARBA" id="ARBA00022692"/>
    </source>
</evidence>
<keyword evidence="11" id="KW-0443">Lipid metabolism</keyword>
<dbReference type="InterPro" id="IPR040079">
    <property type="entry name" value="Glutathione_S-Trfase"/>
</dbReference>
<feature type="transmembrane region" description="Helical" evidence="19">
    <location>
        <begin position="36"/>
        <end position="55"/>
    </location>
</feature>
<evidence type="ECO:0000256" key="13">
    <source>
        <dbReference type="ARBA" id="ARBA00023160"/>
    </source>
</evidence>
<dbReference type="InterPro" id="IPR034334">
    <property type="entry name" value="PGES2"/>
</dbReference>
<evidence type="ECO:0000256" key="18">
    <source>
        <dbReference type="ARBA" id="ARBA00037847"/>
    </source>
</evidence>
<keyword evidence="12 19" id="KW-0472">Membrane</keyword>
<dbReference type="SUPFAM" id="SSF52833">
    <property type="entry name" value="Thioredoxin-like"/>
    <property type="match status" value="1"/>
</dbReference>
<dbReference type="GO" id="GO:0012505">
    <property type="term" value="C:endomembrane system"/>
    <property type="evidence" value="ECO:0007669"/>
    <property type="project" value="UniProtKB-SubCell"/>
</dbReference>
<evidence type="ECO:0000256" key="6">
    <source>
        <dbReference type="ARBA" id="ARBA00022516"/>
    </source>
</evidence>
<evidence type="ECO:0000256" key="3">
    <source>
        <dbReference type="ARBA" id="ARBA00012203"/>
    </source>
</evidence>
<evidence type="ECO:0000256" key="15">
    <source>
        <dbReference type="ARBA" id="ARBA00023930"/>
    </source>
</evidence>
<sequence length="383" mass="43863">MSTDLTPLVNGDVIRLAIDNYASKPKDEKKKSKGKILMALVGFGVGALAGLGYMYRKMNHKVMPVANLDGNGNAFLFSESPPVDLIARQIVNPEDDSGLKITLFQYQACPFCTKVRAYLDFAGMSYDIVEVNPVTKKQVGWSIYKKVPTVIVKVKEGYQQLNDSSMIISAMASYLRDKNQDLLKIVKFYPIVEYNEDDGAKHSEIMNRYFLMFGDEEPTDRTKESIVEERRWRKWSDDVLMHTLSPNIYRTWDESVEAFKMFDKNGDWEHIFSYWERQLVIYVGATAMYMIGKRLKKRHNLLDDVRQSLYQEVSHFLKTVKSKGTPFLGGDLPNLADLAVYACIISIDGSVAFDDLMRNTALAPWYTRMQQVINSRRGKIVKM</sequence>
<keyword evidence="10 19" id="KW-1133">Transmembrane helix</keyword>
<reference evidence="21" key="1">
    <citation type="submission" date="2021-04" db="EMBL/GenBank/DDBJ databases">
        <authorList>
            <person name="Cornetti L."/>
        </authorList>
    </citation>
    <scope>NUCLEOTIDE SEQUENCE</scope>
</reference>
<accession>A0A9N6WUU6</accession>
<dbReference type="Gene3D" id="1.20.1050.10">
    <property type="match status" value="1"/>
</dbReference>
<dbReference type="SFLD" id="SFLDG01182">
    <property type="entry name" value="Prostaglandin_E_synthase_like"/>
    <property type="match status" value="1"/>
</dbReference>
<dbReference type="InterPro" id="IPR036282">
    <property type="entry name" value="Glutathione-S-Trfase_C_sf"/>
</dbReference>
<dbReference type="SUPFAM" id="SSF47616">
    <property type="entry name" value="GST C-terminal domain-like"/>
    <property type="match status" value="1"/>
</dbReference>
<dbReference type="PROSITE" id="PS00195">
    <property type="entry name" value="GLUTAREDOXIN_1"/>
    <property type="match status" value="1"/>
</dbReference>
<dbReference type="AlphaFoldDB" id="A0A9N6WUU6"/>
<comment type="pathway">
    <text evidence="1">Lipid metabolism; prostaglandin biosynthesis.</text>
</comment>
<keyword evidence="14" id="KW-0413">Isomerase</keyword>
<evidence type="ECO:0000256" key="11">
    <source>
        <dbReference type="ARBA" id="ARBA00023098"/>
    </source>
</evidence>
<dbReference type="Pfam" id="PF13417">
    <property type="entry name" value="GST_N_3"/>
    <property type="match status" value="1"/>
</dbReference>
<name>A0A9N6WUU6_9CRUS</name>
<dbReference type="SFLD" id="SFLDS00019">
    <property type="entry name" value="Glutathione_Transferase_(cytos"/>
    <property type="match status" value="1"/>
</dbReference>
<organism evidence="21">
    <name type="scientific">Evadne anonyx</name>
    <dbReference type="NCBI Taxonomy" id="141404"/>
    <lineage>
        <taxon>Eukaryota</taxon>
        <taxon>Metazoa</taxon>
        <taxon>Ecdysozoa</taxon>
        <taxon>Arthropoda</taxon>
        <taxon>Crustacea</taxon>
        <taxon>Branchiopoda</taxon>
        <taxon>Diplostraca</taxon>
        <taxon>Cladocera</taxon>
        <taxon>Onychopoda</taxon>
        <taxon>Podonidae</taxon>
        <taxon>Evadne</taxon>
    </lineage>
</organism>
<proteinExistence type="inferred from homology"/>
<comment type="similarity">
    <text evidence="2">Belongs to the GST superfamily.</text>
</comment>
<evidence type="ECO:0000256" key="1">
    <source>
        <dbReference type="ARBA" id="ARBA00004702"/>
    </source>
</evidence>
<dbReference type="GO" id="GO:0050220">
    <property type="term" value="F:prostaglandin-E synthase activity"/>
    <property type="evidence" value="ECO:0007669"/>
    <property type="project" value="UniProtKB-EC"/>
</dbReference>
<comment type="catalytic activity">
    <reaction evidence="15">
        <text>prostaglandin H2 = (12S)-hydroxy-(5Z,8E,10E)-heptadecatrienoate + malonaldehyde</text>
        <dbReference type="Rhea" id="RHEA:48644"/>
        <dbReference type="ChEBI" id="CHEBI:57405"/>
        <dbReference type="ChEBI" id="CHEBI:90694"/>
        <dbReference type="ChEBI" id="CHEBI:566274"/>
    </reaction>
    <physiologicalReaction direction="left-to-right" evidence="15">
        <dbReference type="Rhea" id="RHEA:48645"/>
    </physiologicalReaction>
</comment>
<dbReference type="InterPro" id="IPR034335">
    <property type="entry name" value="PGES2_C"/>
</dbReference>
<dbReference type="Gene3D" id="3.40.30.10">
    <property type="entry name" value="Glutaredoxin"/>
    <property type="match status" value="1"/>
</dbReference>
<evidence type="ECO:0000256" key="2">
    <source>
        <dbReference type="ARBA" id="ARBA00007409"/>
    </source>
</evidence>
<evidence type="ECO:0000256" key="9">
    <source>
        <dbReference type="ARBA" id="ARBA00022832"/>
    </source>
</evidence>
<dbReference type="GO" id="GO:0001516">
    <property type="term" value="P:prostaglandin biosynthetic process"/>
    <property type="evidence" value="ECO:0007669"/>
    <property type="project" value="UniProtKB-KW"/>
</dbReference>
<evidence type="ECO:0000256" key="7">
    <source>
        <dbReference type="ARBA" id="ARBA00022585"/>
    </source>
</evidence>
<dbReference type="EMBL" id="OC985957">
    <property type="protein sequence ID" value="CAG4642612.1"/>
    <property type="molecule type" value="Genomic_DNA"/>
</dbReference>
<evidence type="ECO:0000256" key="12">
    <source>
        <dbReference type="ARBA" id="ARBA00023136"/>
    </source>
</evidence>
<dbReference type="InterPro" id="IPR011767">
    <property type="entry name" value="GLR_AS"/>
</dbReference>
<dbReference type="Gene3D" id="6.20.200.30">
    <property type="match status" value="1"/>
</dbReference>
<evidence type="ECO:0000256" key="16">
    <source>
        <dbReference type="ARBA" id="ARBA00023931"/>
    </source>
</evidence>
<gene>
    <name evidence="21" type="primary">EOG090X08KD</name>
</gene>
<keyword evidence="13" id="KW-0275">Fatty acid biosynthesis</keyword>
<keyword evidence="9" id="KW-0276">Fatty acid metabolism</keyword>
<dbReference type="EC" id="5.3.99.3" evidence="3"/>
<keyword evidence="5" id="KW-0644">Prostaglandin metabolism</keyword>
<dbReference type="PANTHER" id="PTHR12782">
    <property type="entry name" value="MICROSOMAL PROSTAGLANDIN E SYNTHASE-2"/>
    <property type="match status" value="1"/>
</dbReference>